<evidence type="ECO:0000313" key="2">
    <source>
        <dbReference type="EMBL" id="EJD33164.1"/>
    </source>
</evidence>
<organism evidence="2 3">
    <name type="scientific">Auricularia subglabra (strain TFB-10046 / SS5)</name>
    <name type="common">White-rot fungus</name>
    <name type="synonym">Auricularia delicata (strain TFB10046)</name>
    <dbReference type="NCBI Taxonomy" id="717982"/>
    <lineage>
        <taxon>Eukaryota</taxon>
        <taxon>Fungi</taxon>
        <taxon>Dikarya</taxon>
        <taxon>Basidiomycota</taxon>
        <taxon>Agaricomycotina</taxon>
        <taxon>Agaricomycetes</taxon>
        <taxon>Auriculariales</taxon>
        <taxon>Auriculariaceae</taxon>
        <taxon>Auricularia</taxon>
    </lineage>
</organism>
<dbReference type="KEGG" id="adl:AURDEDRAFT_177755"/>
<sequence length="122" mass="14050">MRVPTTCRWFDTIVWIIRERVRPFTRPATPEPAPTSPQPVSLDDQSSDRLYPSAAELQVLQENLNHIFYALRQPQGLRLKLSERMSLFLLPLYSFAQDLRQAKPNGAARRNGPMMQPPTPCF</sequence>
<reference evidence="3" key="1">
    <citation type="journal article" date="2012" name="Science">
        <title>The Paleozoic origin of enzymatic lignin decomposition reconstructed from 31 fungal genomes.</title>
        <authorList>
            <person name="Floudas D."/>
            <person name="Binder M."/>
            <person name="Riley R."/>
            <person name="Barry K."/>
            <person name="Blanchette R.A."/>
            <person name="Henrissat B."/>
            <person name="Martinez A.T."/>
            <person name="Otillar R."/>
            <person name="Spatafora J.W."/>
            <person name="Yadav J.S."/>
            <person name="Aerts A."/>
            <person name="Benoit I."/>
            <person name="Boyd A."/>
            <person name="Carlson A."/>
            <person name="Copeland A."/>
            <person name="Coutinho P.M."/>
            <person name="de Vries R.P."/>
            <person name="Ferreira P."/>
            <person name="Findley K."/>
            <person name="Foster B."/>
            <person name="Gaskell J."/>
            <person name="Glotzer D."/>
            <person name="Gorecki P."/>
            <person name="Heitman J."/>
            <person name="Hesse C."/>
            <person name="Hori C."/>
            <person name="Igarashi K."/>
            <person name="Jurgens J.A."/>
            <person name="Kallen N."/>
            <person name="Kersten P."/>
            <person name="Kohler A."/>
            <person name="Kuees U."/>
            <person name="Kumar T.K.A."/>
            <person name="Kuo A."/>
            <person name="LaButti K."/>
            <person name="Larrondo L.F."/>
            <person name="Lindquist E."/>
            <person name="Ling A."/>
            <person name="Lombard V."/>
            <person name="Lucas S."/>
            <person name="Lundell T."/>
            <person name="Martin R."/>
            <person name="McLaughlin D.J."/>
            <person name="Morgenstern I."/>
            <person name="Morin E."/>
            <person name="Murat C."/>
            <person name="Nagy L.G."/>
            <person name="Nolan M."/>
            <person name="Ohm R.A."/>
            <person name="Patyshakuliyeva A."/>
            <person name="Rokas A."/>
            <person name="Ruiz-Duenas F.J."/>
            <person name="Sabat G."/>
            <person name="Salamov A."/>
            <person name="Samejima M."/>
            <person name="Schmutz J."/>
            <person name="Slot J.C."/>
            <person name="St John F."/>
            <person name="Stenlid J."/>
            <person name="Sun H."/>
            <person name="Sun S."/>
            <person name="Syed K."/>
            <person name="Tsang A."/>
            <person name="Wiebenga A."/>
            <person name="Young D."/>
            <person name="Pisabarro A."/>
            <person name="Eastwood D.C."/>
            <person name="Martin F."/>
            <person name="Cullen D."/>
            <person name="Grigoriev I.V."/>
            <person name="Hibbett D.S."/>
        </authorList>
    </citation>
    <scope>NUCLEOTIDE SEQUENCE [LARGE SCALE GENOMIC DNA]</scope>
    <source>
        <strain evidence="3">TFB10046</strain>
    </source>
</reference>
<gene>
    <name evidence="2" type="ORF">AURDEDRAFT_177755</name>
</gene>
<dbReference type="Proteomes" id="UP000006514">
    <property type="component" value="Unassembled WGS sequence"/>
</dbReference>
<accession>J0CSB8</accession>
<dbReference type="InParanoid" id="J0CSB8"/>
<feature type="region of interest" description="Disordered" evidence="1">
    <location>
        <begin position="25"/>
        <end position="47"/>
    </location>
</feature>
<evidence type="ECO:0000256" key="1">
    <source>
        <dbReference type="SAM" id="MobiDB-lite"/>
    </source>
</evidence>
<dbReference type="AlphaFoldDB" id="J0CSB8"/>
<keyword evidence="3" id="KW-1185">Reference proteome</keyword>
<dbReference type="EMBL" id="JH688397">
    <property type="protein sequence ID" value="EJD33164.1"/>
    <property type="molecule type" value="Genomic_DNA"/>
</dbReference>
<name>J0CSB8_AURST</name>
<evidence type="ECO:0000313" key="3">
    <source>
        <dbReference type="Proteomes" id="UP000006514"/>
    </source>
</evidence>
<proteinExistence type="predicted"/>
<protein>
    <submittedName>
        <fullName evidence="2">Uncharacterized protein</fullName>
    </submittedName>
</protein>